<dbReference type="Proteomes" id="UP000595437">
    <property type="component" value="Chromosome 17"/>
</dbReference>
<evidence type="ECO:0000259" key="4">
    <source>
        <dbReference type="Pfam" id="PF00171"/>
    </source>
</evidence>
<dbReference type="InterPro" id="IPR050740">
    <property type="entry name" value="Aldehyde_DH_Superfamily"/>
</dbReference>
<dbReference type="InterPro" id="IPR015590">
    <property type="entry name" value="Aldehyde_DH_dom"/>
</dbReference>
<dbReference type="GO" id="GO:0005739">
    <property type="term" value="C:mitochondrion"/>
    <property type="evidence" value="ECO:0007669"/>
    <property type="project" value="TreeGrafter"/>
</dbReference>
<keyword evidence="6" id="KW-1185">Reference proteome</keyword>
<dbReference type="PANTHER" id="PTHR43353">
    <property type="entry name" value="SUCCINATE-SEMIALDEHYDE DEHYDROGENASE, MITOCHONDRIAL"/>
    <property type="match status" value="1"/>
</dbReference>
<dbReference type="GO" id="GO:0004777">
    <property type="term" value="F:succinate-semialdehyde dehydrogenase (NAD+) activity"/>
    <property type="evidence" value="ECO:0007669"/>
    <property type="project" value="TreeGrafter"/>
</dbReference>
<accession>A0A7T8GNL0</accession>
<evidence type="ECO:0000256" key="3">
    <source>
        <dbReference type="RuleBase" id="RU003345"/>
    </source>
</evidence>
<evidence type="ECO:0000313" key="5">
    <source>
        <dbReference type="EMBL" id="QQP34848.1"/>
    </source>
</evidence>
<organism evidence="5 6">
    <name type="scientific">Caligus rogercresseyi</name>
    <name type="common">Sea louse</name>
    <dbReference type="NCBI Taxonomy" id="217165"/>
    <lineage>
        <taxon>Eukaryota</taxon>
        <taxon>Metazoa</taxon>
        <taxon>Ecdysozoa</taxon>
        <taxon>Arthropoda</taxon>
        <taxon>Crustacea</taxon>
        <taxon>Multicrustacea</taxon>
        <taxon>Hexanauplia</taxon>
        <taxon>Copepoda</taxon>
        <taxon>Siphonostomatoida</taxon>
        <taxon>Caligidae</taxon>
        <taxon>Caligus</taxon>
    </lineage>
</organism>
<sequence>MQQVVPSPDKTKTFLQVREPVGVAAIITPWNFPFAMIARKVAAALASGCTCIIKPSPDTPLSAIAFANLALRIGVPHGVINVITTDANLDSVSRTICESPAVRALSFTGSTRKVLYEQCSQTIKKISLELGGNAAFVVFDSADVESAVRGLMAAKFRNAGQACISPNRIFVQSGIYATFVATLRDKMSQSLFLGDGMSQEVNTGPLINERQVGRVESLVEDAKENGAKALLGGKRAAMSSRLFYEPTLLTDVTPHMQIYKEEIFGPVVPVIKFETEE</sequence>
<evidence type="ECO:0000313" key="6">
    <source>
        <dbReference type="Proteomes" id="UP000595437"/>
    </source>
</evidence>
<dbReference type="Gene3D" id="3.40.605.10">
    <property type="entry name" value="Aldehyde Dehydrogenase, Chain A, domain 1"/>
    <property type="match status" value="1"/>
</dbReference>
<dbReference type="AlphaFoldDB" id="A0A7T8GNL0"/>
<reference evidence="6" key="1">
    <citation type="submission" date="2021-01" db="EMBL/GenBank/DDBJ databases">
        <title>Caligus Genome Assembly.</title>
        <authorList>
            <person name="Gallardo-Escarate C."/>
        </authorList>
    </citation>
    <scope>NUCLEOTIDE SEQUENCE [LARGE SCALE GENOMIC DNA]</scope>
</reference>
<name>A0A7T8GNL0_CALRO</name>
<dbReference type="SUPFAM" id="SSF53720">
    <property type="entry name" value="ALDH-like"/>
    <property type="match status" value="1"/>
</dbReference>
<feature type="active site" evidence="2">
    <location>
        <position position="129"/>
    </location>
</feature>
<evidence type="ECO:0000256" key="1">
    <source>
        <dbReference type="ARBA" id="ARBA00023002"/>
    </source>
</evidence>
<dbReference type="PROSITE" id="PS00687">
    <property type="entry name" value="ALDEHYDE_DEHYDR_GLU"/>
    <property type="match status" value="1"/>
</dbReference>
<protein>
    <submittedName>
        <fullName evidence="5">Succinate-semialdehyde dehydrogenase</fullName>
    </submittedName>
</protein>
<gene>
    <name evidence="5" type="ORF">FKW44_022887</name>
</gene>
<dbReference type="Gene3D" id="3.40.309.10">
    <property type="entry name" value="Aldehyde Dehydrogenase, Chain A, domain 2"/>
    <property type="match status" value="1"/>
</dbReference>
<dbReference type="OrthoDB" id="6336534at2759"/>
<proteinExistence type="inferred from homology"/>
<dbReference type="PANTHER" id="PTHR43353:SF5">
    <property type="entry name" value="SUCCINATE-SEMIALDEHYDE DEHYDROGENASE, MITOCHONDRIAL"/>
    <property type="match status" value="1"/>
</dbReference>
<dbReference type="InterPro" id="IPR029510">
    <property type="entry name" value="Ald_DH_CS_GLU"/>
</dbReference>
<dbReference type="FunFam" id="3.40.605.10:FF:000063">
    <property type="entry name" value="Succinate-semialdehyde dehydrogenase, mitochondrial"/>
    <property type="match status" value="1"/>
</dbReference>
<dbReference type="InterPro" id="IPR016162">
    <property type="entry name" value="Ald_DH_N"/>
</dbReference>
<dbReference type="InterPro" id="IPR016161">
    <property type="entry name" value="Ald_DH/histidinol_DH"/>
</dbReference>
<feature type="non-terminal residue" evidence="5">
    <location>
        <position position="1"/>
    </location>
</feature>
<dbReference type="GO" id="GO:0009450">
    <property type="term" value="P:gamma-aminobutyric acid catabolic process"/>
    <property type="evidence" value="ECO:0007669"/>
    <property type="project" value="TreeGrafter"/>
</dbReference>
<keyword evidence="1 3" id="KW-0560">Oxidoreductase</keyword>
<feature type="domain" description="Aldehyde dehydrogenase" evidence="4">
    <location>
        <begin position="3"/>
        <end position="277"/>
    </location>
</feature>
<dbReference type="Pfam" id="PF00171">
    <property type="entry name" value="Aldedh"/>
    <property type="match status" value="1"/>
</dbReference>
<dbReference type="InterPro" id="IPR016163">
    <property type="entry name" value="Ald_DH_C"/>
</dbReference>
<dbReference type="EMBL" id="CP045906">
    <property type="protein sequence ID" value="QQP34848.1"/>
    <property type="molecule type" value="Genomic_DNA"/>
</dbReference>
<comment type="similarity">
    <text evidence="3">Belongs to the aldehyde dehydrogenase family.</text>
</comment>
<evidence type="ECO:0000256" key="2">
    <source>
        <dbReference type="PROSITE-ProRule" id="PRU10007"/>
    </source>
</evidence>